<keyword evidence="1" id="KW-0732">Signal</keyword>
<dbReference type="Proteomes" id="UP000027120">
    <property type="component" value="Unassembled WGS sequence"/>
</dbReference>
<keyword evidence="3" id="KW-1185">Reference proteome</keyword>
<dbReference type="EMBL" id="KK784883">
    <property type="protein sequence ID" value="KDO75163.1"/>
    <property type="molecule type" value="Genomic_DNA"/>
</dbReference>
<organism evidence="2 3">
    <name type="scientific">Citrus sinensis</name>
    <name type="common">Sweet orange</name>
    <name type="synonym">Citrus aurantium var. sinensis</name>
    <dbReference type="NCBI Taxonomy" id="2711"/>
    <lineage>
        <taxon>Eukaryota</taxon>
        <taxon>Viridiplantae</taxon>
        <taxon>Streptophyta</taxon>
        <taxon>Embryophyta</taxon>
        <taxon>Tracheophyta</taxon>
        <taxon>Spermatophyta</taxon>
        <taxon>Magnoliopsida</taxon>
        <taxon>eudicotyledons</taxon>
        <taxon>Gunneridae</taxon>
        <taxon>Pentapetalae</taxon>
        <taxon>rosids</taxon>
        <taxon>malvids</taxon>
        <taxon>Sapindales</taxon>
        <taxon>Rutaceae</taxon>
        <taxon>Aurantioideae</taxon>
        <taxon>Citrus</taxon>
    </lineage>
</organism>
<dbReference type="SMR" id="A0A067G6D9"/>
<evidence type="ECO:0000313" key="3">
    <source>
        <dbReference type="Proteomes" id="UP000027120"/>
    </source>
</evidence>
<evidence type="ECO:0000313" key="2">
    <source>
        <dbReference type="EMBL" id="KDO75163.1"/>
    </source>
</evidence>
<name>A0A067G6D9_CITSI</name>
<dbReference type="AlphaFoldDB" id="A0A067G6D9"/>
<protein>
    <submittedName>
        <fullName evidence="2">Uncharacterized protein</fullName>
    </submittedName>
</protein>
<reference evidence="2 3" key="1">
    <citation type="submission" date="2014-04" db="EMBL/GenBank/DDBJ databases">
        <authorList>
            <consortium name="International Citrus Genome Consortium"/>
            <person name="Gmitter F."/>
            <person name="Chen C."/>
            <person name="Farmerie W."/>
            <person name="Harkins T."/>
            <person name="Desany B."/>
            <person name="Mohiuddin M."/>
            <person name="Kodira C."/>
            <person name="Borodovsky M."/>
            <person name="Lomsadze A."/>
            <person name="Burns P."/>
            <person name="Jenkins J."/>
            <person name="Prochnik S."/>
            <person name="Shu S."/>
            <person name="Chapman J."/>
            <person name="Pitluck S."/>
            <person name="Schmutz J."/>
            <person name="Rokhsar D."/>
        </authorList>
    </citation>
    <scope>NUCLEOTIDE SEQUENCE</scope>
</reference>
<sequence>MGMTKLILLVNLSMLHSLLCFCKNWKPLKSLKWQPQKLLQIQNACLLALWHLKSVEMQNLFCFFGFSGPYQHF</sequence>
<gene>
    <name evidence="2" type="ORF">CISIN_1g039875mg</name>
</gene>
<accession>A0A067G6D9</accession>
<feature type="chain" id="PRO_5001637683" evidence="1">
    <location>
        <begin position="21"/>
        <end position="73"/>
    </location>
</feature>
<evidence type="ECO:0000256" key="1">
    <source>
        <dbReference type="SAM" id="SignalP"/>
    </source>
</evidence>
<feature type="signal peptide" evidence="1">
    <location>
        <begin position="1"/>
        <end position="20"/>
    </location>
</feature>
<proteinExistence type="predicted"/>